<dbReference type="Pfam" id="PF03168">
    <property type="entry name" value="LEA_2"/>
    <property type="match status" value="1"/>
</dbReference>
<dbReference type="SUPFAM" id="SSF117070">
    <property type="entry name" value="LEA14-like"/>
    <property type="match status" value="1"/>
</dbReference>
<dbReference type="EMBL" id="JACHTF010000002">
    <property type="protein sequence ID" value="MBB1059496.1"/>
    <property type="molecule type" value="Genomic_DNA"/>
</dbReference>
<accession>A0A7W3TJQ0</accession>
<dbReference type="GO" id="GO:0009269">
    <property type="term" value="P:response to desiccation"/>
    <property type="evidence" value="ECO:0007669"/>
    <property type="project" value="InterPro"/>
</dbReference>
<dbReference type="RefSeq" id="WP_182685133.1">
    <property type="nucleotide sequence ID" value="NZ_JACHTF010000002.1"/>
</dbReference>
<evidence type="ECO:0000313" key="3">
    <source>
        <dbReference type="Proteomes" id="UP000523196"/>
    </source>
</evidence>
<name>A0A7W3TJQ0_9GAMM</name>
<dbReference type="Gene3D" id="2.60.40.1820">
    <property type="match status" value="1"/>
</dbReference>
<comment type="caution">
    <text evidence="2">The sequence shown here is derived from an EMBL/GenBank/DDBJ whole genome shotgun (WGS) entry which is preliminary data.</text>
</comment>
<dbReference type="SMART" id="SM00769">
    <property type="entry name" value="WHy"/>
    <property type="match status" value="1"/>
</dbReference>
<protein>
    <submittedName>
        <fullName evidence="2">LEA type 2 family protein</fullName>
    </submittedName>
</protein>
<dbReference type="AlphaFoldDB" id="A0A7W3TJQ0"/>
<reference evidence="2 3" key="1">
    <citation type="submission" date="2020-08" db="EMBL/GenBank/DDBJ databases">
        <authorList>
            <person name="Xu S."/>
            <person name="Li A."/>
        </authorList>
    </citation>
    <scope>NUCLEOTIDE SEQUENCE [LARGE SCALE GENOMIC DNA]</scope>
    <source>
        <strain evidence="2 3">119BY6-57</strain>
    </source>
</reference>
<gene>
    <name evidence="2" type="ORF">H4F98_02800</name>
</gene>
<keyword evidence="3" id="KW-1185">Reference proteome</keyword>
<evidence type="ECO:0000313" key="2">
    <source>
        <dbReference type="EMBL" id="MBB1059496.1"/>
    </source>
</evidence>
<feature type="domain" description="Water stress and hypersensitive response" evidence="1">
    <location>
        <begin position="42"/>
        <end position="162"/>
    </location>
</feature>
<evidence type="ECO:0000259" key="1">
    <source>
        <dbReference type="SMART" id="SM00769"/>
    </source>
</evidence>
<dbReference type="Proteomes" id="UP000523196">
    <property type="component" value="Unassembled WGS sequence"/>
</dbReference>
<dbReference type="InterPro" id="IPR004864">
    <property type="entry name" value="LEA_2"/>
</dbReference>
<sequence>MAIALHCRRRHRRLPAAWLVGVVLAWMLSACASLPHRDPLNVDVAGVESLPGEGMEIRLAVTLRIQNPNDDPVDFRGAALALSLNDRTLATGVSDSAGRVPAYGERLVTVPVTIPAIKAIQQLVGVARDPGPGPLRYRVDGKLEGGWFGTRRFSNEVELDLAETPHEPDGR</sequence>
<organism evidence="2 3">
    <name type="scientific">Marilutibacter spongiae</name>
    <dbReference type="NCBI Taxonomy" id="2025720"/>
    <lineage>
        <taxon>Bacteria</taxon>
        <taxon>Pseudomonadati</taxon>
        <taxon>Pseudomonadota</taxon>
        <taxon>Gammaproteobacteria</taxon>
        <taxon>Lysobacterales</taxon>
        <taxon>Lysobacteraceae</taxon>
        <taxon>Marilutibacter</taxon>
    </lineage>
</organism>
<proteinExistence type="predicted"/>
<dbReference type="InterPro" id="IPR013990">
    <property type="entry name" value="WHy-dom"/>
</dbReference>